<name>A0ABR9J1Q5_RHIVS</name>
<keyword evidence="2" id="KW-1185">Reference proteome</keyword>
<accession>A0ABR9J1Q5</accession>
<comment type="caution">
    <text evidence="1">The sequence shown here is derived from an EMBL/GenBank/DDBJ whole genome shotgun (WGS) entry which is preliminary data.</text>
</comment>
<evidence type="ECO:0000313" key="2">
    <source>
        <dbReference type="Proteomes" id="UP000620262"/>
    </source>
</evidence>
<organism evidence="1 2">
    <name type="scientific">Rhizobium viscosum</name>
    <name type="common">Arthrobacter viscosus</name>
    <dbReference type="NCBI Taxonomy" id="1673"/>
    <lineage>
        <taxon>Bacteria</taxon>
        <taxon>Pseudomonadati</taxon>
        <taxon>Pseudomonadota</taxon>
        <taxon>Alphaproteobacteria</taxon>
        <taxon>Hyphomicrobiales</taxon>
        <taxon>Rhizobiaceae</taxon>
        <taxon>Rhizobium/Agrobacterium group</taxon>
        <taxon>Rhizobium</taxon>
    </lineage>
</organism>
<protein>
    <submittedName>
        <fullName evidence="1">Uncharacterized protein (DUF1800 family)</fullName>
    </submittedName>
</protein>
<dbReference type="EMBL" id="JADBEC010000003">
    <property type="protein sequence ID" value="MBE1509275.1"/>
    <property type="molecule type" value="Genomic_DNA"/>
</dbReference>
<gene>
    <name evidence="1" type="ORF">H4W29_006522</name>
</gene>
<proteinExistence type="predicted"/>
<dbReference type="Proteomes" id="UP000620262">
    <property type="component" value="Unassembled WGS sequence"/>
</dbReference>
<dbReference type="RefSeq" id="WP_192732891.1">
    <property type="nucleotide sequence ID" value="NZ_BAAAVL010000015.1"/>
</dbReference>
<sequence>MSLSFPTMAAIRFGYGLRPGVAPPQTKDDLIGQVTLVANGVPGFPVGGIEARHTAILDLQDRLKQIRQADGDDLTRRQQRRLLQRRAQVLFQMDANARLMQAVLSPDGFNERLATFWTNHFSTSAAKSLPMRLIVPLYEAEAIRPYMGAKFATLLRSATEHPSMLIYLDQAQSLGPDSKGGMQRNKGLNENLGRELLELHTLGAGSGYTQADVRSAAMVLTGLTVDQQAMETAFRPQISEPGAHEVLGVSYGGAKRTRKDYLAMLDDLAVNPKTAAHISRKLAVHFISDQPPQEMIEAMSEAWKKTDGDLTAVYRAMLDHPAAWRDEGAKARQPFDFIVTGLRALNSGSGAGDVAAFMQAYQQDDADNDEMMAMPKKDAAPAADGQAMMQAPPSPEDEARIKRRKAFQMARALGQGALRRMGQPTWLPPSPAGFEESFSAWITASQLSERLSWARRASAQFAGDVDPRDFLKATLADAARDETIRVVSQAPNRVSGLTLVLASPEFNRR</sequence>
<dbReference type="InterPro" id="IPR014917">
    <property type="entry name" value="DUF1800"/>
</dbReference>
<reference evidence="1 2" key="1">
    <citation type="submission" date="2020-10" db="EMBL/GenBank/DDBJ databases">
        <title>Sequencing the genomes of 1000 actinobacteria strains.</title>
        <authorList>
            <person name="Klenk H.-P."/>
        </authorList>
    </citation>
    <scope>NUCLEOTIDE SEQUENCE [LARGE SCALE GENOMIC DNA]</scope>
    <source>
        <strain evidence="1 2">DSM 7307</strain>
    </source>
</reference>
<dbReference type="Pfam" id="PF08811">
    <property type="entry name" value="DUF1800"/>
    <property type="match status" value="1"/>
</dbReference>
<evidence type="ECO:0000313" key="1">
    <source>
        <dbReference type="EMBL" id="MBE1509275.1"/>
    </source>
</evidence>